<keyword evidence="6" id="KW-1185">Reference proteome</keyword>
<evidence type="ECO:0000256" key="1">
    <source>
        <dbReference type="ARBA" id="ARBA00023015"/>
    </source>
</evidence>
<reference evidence="5" key="2">
    <citation type="submission" date="2020-09" db="EMBL/GenBank/DDBJ databases">
        <authorList>
            <person name="Sun Q."/>
            <person name="Ohkuma M."/>
        </authorList>
    </citation>
    <scope>NUCLEOTIDE SEQUENCE</scope>
    <source>
        <strain evidence="5">JCM 3090</strain>
    </source>
</reference>
<keyword evidence="1" id="KW-0805">Transcription regulation</keyword>
<dbReference type="RefSeq" id="WP_189168721.1">
    <property type="nucleotide sequence ID" value="NZ_BMQB01000001.1"/>
</dbReference>
<dbReference type="PROSITE" id="PS00622">
    <property type="entry name" value="HTH_LUXR_1"/>
    <property type="match status" value="1"/>
</dbReference>
<dbReference type="Gene3D" id="3.40.50.300">
    <property type="entry name" value="P-loop containing nucleotide triphosphate hydrolases"/>
    <property type="match status" value="1"/>
</dbReference>
<dbReference type="CDD" id="cd06170">
    <property type="entry name" value="LuxR_C_like"/>
    <property type="match status" value="1"/>
</dbReference>
<dbReference type="InterPro" id="IPR011990">
    <property type="entry name" value="TPR-like_helical_dom_sf"/>
</dbReference>
<dbReference type="InterPro" id="IPR036388">
    <property type="entry name" value="WH-like_DNA-bd_sf"/>
</dbReference>
<dbReference type="PRINTS" id="PR00038">
    <property type="entry name" value="HTHLUXR"/>
</dbReference>
<dbReference type="PANTHER" id="PTHR44688:SF16">
    <property type="entry name" value="DNA-BINDING TRANSCRIPTIONAL ACTIVATOR DEVR_DOSR"/>
    <property type="match status" value="1"/>
</dbReference>
<dbReference type="PROSITE" id="PS50043">
    <property type="entry name" value="HTH_LUXR_2"/>
    <property type="match status" value="1"/>
</dbReference>
<dbReference type="SMART" id="SM00421">
    <property type="entry name" value="HTH_LUXR"/>
    <property type="match status" value="1"/>
</dbReference>
<dbReference type="SUPFAM" id="SSF52540">
    <property type="entry name" value="P-loop containing nucleoside triphosphate hydrolases"/>
    <property type="match status" value="1"/>
</dbReference>
<keyword evidence="2" id="KW-0238">DNA-binding</keyword>
<accession>A0A8J3B4X7</accession>
<evidence type="ECO:0000256" key="2">
    <source>
        <dbReference type="ARBA" id="ARBA00023125"/>
    </source>
</evidence>
<dbReference type="Gene3D" id="1.10.10.10">
    <property type="entry name" value="Winged helix-like DNA-binding domain superfamily/Winged helix DNA-binding domain"/>
    <property type="match status" value="1"/>
</dbReference>
<dbReference type="InterPro" id="IPR000792">
    <property type="entry name" value="Tscrpt_reg_LuxR_C"/>
</dbReference>
<evidence type="ECO:0000259" key="4">
    <source>
        <dbReference type="PROSITE" id="PS50043"/>
    </source>
</evidence>
<comment type="caution">
    <text evidence="5">The sequence shown here is derived from an EMBL/GenBank/DDBJ whole genome shotgun (WGS) entry which is preliminary data.</text>
</comment>
<dbReference type="AlphaFoldDB" id="A0A8J3B4X7"/>
<dbReference type="InterPro" id="IPR049945">
    <property type="entry name" value="AAA_22"/>
</dbReference>
<dbReference type="PANTHER" id="PTHR44688">
    <property type="entry name" value="DNA-BINDING TRANSCRIPTIONAL ACTIVATOR DEVR_DOSR"/>
    <property type="match status" value="1"/>
</dbReference>
<dbReference type="GO" id="GO:0003677">
    <property type="term" value="F:DNA binding"/>
    <property type="evidence" value="ECO:0007669"/>
    <property type="project" value="UniProtKB-KW"/>
</dbReference>
<organism evidence="5 6">
    <name type="scientific">Pilimelia anulata</name>
    <dbReference type="NCBI Taxonomy" id="53371"/>
    <lineage>
        <taxon>Bacteria</taxon>
        <taxon>Bacillati</taxon>
        <taxon>Actinomycetota</taxon>
        <taxon>Actinomycetes</taxon>
        <taxon>Micromonosporales</taxon>
        <taxon>Micromonosporaceae</taxon>
        <taxon>Pilimelia</taxon>
    </lineage>
</organism>
<dbReference type="GO" id="GO:0016887">
    <property type="term" value="F:ATP hydrolysis activity"/>
    <property type="evidence" value="ECO:0007669"/>
    <property type="project" value="InterPro"/>
</dbReference>
<proteinExistence type="predicted"/>
<dbReference type="Pfam" id="PF13401">
    <property type="entry name" value="AAA_22"/>
    <property type="match status" value="1"/>
</dbReference>
<dbReference type="Proteomes" id="UP000649739">
    <property type="component" value="Unassembled WGS sequence"/>
</dbReference>
<evidence type="ECO:0000256" key="3">
    <source>
        <dbReference type="ARBA" id="ARBA00023163"/>
    </source>
</evidence>
<evidence type="ECO:0000313" key="5">
    <source>
        <dbReference type="EMBL" id="GGJ81765.1"/>
    </source>
</evidence>
<dbReference type="EMBL" id="BMQB01000001">
    <property type="protein sequence ID" value="GGJ81765.1"/>
    <property type="molecule type" value="Genomic_DNA"/>
</dbReference>
<sequence>MVARPELTARLRAAERTPVVAVTGPAGYGKTTLVAHWTRTAGAAAPVSWLSLDEQDNAPATFWAYLSRALGAGRPGPPGGPTPLGRIDRAALRRLAAELVAGRGRPPTVVLDRAEVITNRAVAAQLDTLLRYAAPGLRVIVVGRSAPLLPLYRYRLAGELVEIGAEDLTLTAGETADIVAAHGLDLSPEDTAALHARTEGWVTGVRLHALASPDPDSHAAPDGARGAGGRAMADYLRGGVLDVQEPRAREVLLRTSIVEWIDADLAIRLSRRDDARVILDELVRANAFVQTVDVGAFRCRAPLRAMLHEELTTRHPELVRPLHLDAARWYREQGRVAESLEHAGRAGAWALAADIAVVDIGVPRLVGPAGAPYRSVLAGLPDGEATPAARVLRPVLALAAGDLPAARAAAAAAGSCGDPAGGGAAQVALLAVEVVLARHAGDAAAAGRAAAAADLLRGQLPPGRVSADAELRALLLCHTGVAELWHGRFGEARATLGRAAAMAEPGAAYVAHDALAHLALLHLVDGTLEQTEAYAERALAVADAADPVRAGAASVALAGAALARNELPAVSQHLARAAAAAAARDDPPTATALDLLRAWTAAGRGDVRRALASVTHARDNLRRWCASRPARDSVDLMAARVHLVRGDGAAARRELAAVSHGPERSLLLACAQAADGDRAGARRALAELRDVAARPALKQWVALACGRLAFAAGDVVAAARALREALDHGRPEQRRRPVVEEGNWVRRLLQVRPDLLAGHGWLALPRPDAAAGSGPAPMIEALTERETEVLDRLAAGLSSGDIADDMYLSVNTVKTHLKNIYRKLGTPGRSAAARRARELNLLSRR</sequence>
<protein>
    <recommendedName>
        <fullName evidence="4">HTH luxR-type domain-containing protein</fullName>
    </recommendedName>
</protein>
<dbReference type="Gene3D" id="1.25.40.10">
    <property type="entry name" value="Tetratricopeptide repeat domain"/>
    <property type="match status" value="1"/>
</dbReference>
<dbReference type="InterPro" id="IPR059106">
    <property type="entry name" value="WHD_MalT"/>
</dbReference>
<gene>
    <name evidence="5" type="ORF">GCM10010123_09460</name>
</gene>
<dbReference type="InterPro" id="IPR016032">
    <property type="entry name" value="Sig_transdc_resp-reg_C-effctor"/>
</dbReference>
<dbReference type="Pfam" id="PF00196">
    <property type="entry name" value="GerE"/>
    <property type="match status" value="1"/>
</dbReference>
<dbReference type="Pfam" id="PF25873">
    <property type="entry name" value="WHD_MalT"/>
    <property type="match status" value="1"/>
</dbReference>
<dbReference type="SUPFAM" id="SSF46894">
    <property type="entry name" value="C-terminal effector domain of the bipartite response regulators"/>
    <property type="match status" value="1"/>
</dbReference>
<dbReference type="GO" id="GO:0006355">
    <property type="term" value="P:regulation of DNA-templated transcription"/>
    <property type="evidence" value="ECO:0007669"/>
    <property type="project" value="InterPro"/>
</dbReference>
<name>A0A8J3B4X7_9ACTN</name>
<keyword evidence="3" id="KW-0804">Transcription</keyword>
<feature type="domain" description="HTH luxR-type" evidence="4">
    <location>
        <begin position="775"/>
        <end position="840"/>
    </location>
</feature>
<evidence type="ECO:0000313" key="6">
    <source>
        <dbReference type="Proteomes" id="UP000649739"/>
    </source>
</evidence>
<reference evidence="5" key="1">
    <citation type="journal article" date="2014" name="Int. J. Syst. Evol. Microbiol.">
        <title>Complete genome sequence of Corynebacterium casei LMG S-19264T (=DSM 44701T), isolated from a smear-ripened cheese.</title>
        <authorList>
            <consortium name="US DOE Joint Genome Institute (JGI-PGF)"/>
            <person name="Walter F."/>
            <person name="Albersmeier A."/>
            <person name="Kalinowski J."/>
            <person name="Ruckert C."/>
        </authorList>
    </citation>
    <scope>NUCLEOTIDE SEQUENCE</scope>
    <source>
        <strain evidence="5">JCM 3090</strain>
    </source>
</reference>
<dbReference type="InterPro" id="IPR027417">
    <property type="entry name" value="P-loop_NTPase"/>
</dbReference>